<name>A0ABN3KVA7_9ACTN</name>
<evidence type="ECO:0008006" key="3">
    <source>
        <dbReference type="Google" id="ProtNLM"/>
    </source>
</evidence>
<comment type="caution">
    <text evidence="1">The sequence shown here is derived from an EMBL/GenBank/DDBJ whole genome shotgun (WGS) entry which is preliminary data.</text>
</comment>
<dbReference type="EMBL" id="BAAATA010000001">
    <property type="protein sequence ID" value="GAA2469730.1"/>
    <property type="molecule type" value="Genomic_DNA"/>
</dbReference>
<proteinExistence type="predicted"/>
<evidence type="ECO:0000313" key="2">
    <source>
        <dbReference type="Proteomes" id="UP001501358"/>
    </source>
</evidence>
<gene>
    <name evidence="1" type="ORF">GCM10010406_01400</name>
</gene>
<organism evidence="1 2">
    <name type="scientific">Streptomyces thermolineatus</name>
    <dbReference type="NCBI Taxonomy" id="44033"/>
    <lineage>
        <taxon>Bacteria</taxon>
        <taxon>Bacillati</taxon>
        <taxon>Actinomycetota</taxon>
        <taxon>Actinomycetes</taxon>
        <taxon>Kitasatosporales</taxon>
        <taxon>Streptomycetaceae</taxon>
        <taxon>Streptomyces</taxon>
    </lineage>
</organism>
<sequence length="63" mass="6748">MHSPAPRSRVERGRQAGCARACIEESFLTGAALSEEEMVRARGMLAANKARTAARRTDGTSTV</sequence>
<keyword evidence="2" id="KW-1185">Reference proteome</keyword>
<reference evidence="1 2" key="1">
    <citation type="journal article" date="2019" name="Int. J. Syst. Evol. Microbiol.">
        <title>The Global Catalogue of Microorganisms (GCM) 10K type strain sequencing project: providing services to taxonomists for standard genome sequencing and annotation.</title>
        <authorList>
            <consortium name="The Broad Institute Genomics Platform"/>
            <consortium name="The Broad Institute Genome Sequencing Center for Infectious Disease"/>
            <person name="Wu L."/>
            <person name="Ma J."/>
        </authorList>
    </citation>
    <scope>NUCLEOTIDE SEQUENCE [LARGE SCALE GENOMIC DNA]</scope>
    <source>
        <strain evidence="1 2">JCM 6307</strain>
    </source>
</reference>
<evidence type="ECO:0000313" key="1">
    <source>
        <dbReference type="EMBL" id="GAA2469730.1"/>
    </source>
</evidence>
<protein>
    <recommendedName>
        <fullName evidence="3">Antitoxin VbhA domain-containing protein</fullName>
    </recommendedName>
</protein>
<dbReference type="Proteomes" id="UP001501358">
    <property type="component" value="Unassembled WGS sequence"/>
</dbReference>
<accession>A0ABN3KVA7</accession>